<name>A0AAX1QK39_9FIRM</name>
<dbReference type="EMBL" id="PRLA01000003">
    <property type="protein sequence ID" value="RAW50776.1"/>
    <property type="molecule type" value="Genomic_DNA"/>
</dbReference>
<gene>
    <name evidence="2" type="ORF">C4N27_04965</name>
</gene>
<reference evidence="2 3" key="1">
    <citation type="submission" date="2018-02" db="EMBL/GenBank/DDBJ databases">
        <title>Complete genome sequencing of Faecalibacterium prausnitzii strains isolated from the human gut.</title>
        <authorList>
            <person name="Fitzgerald B.C."/>
            <person name="Shkoporov A.N."/>
            <person name="Ross P.R."/>
            <person name="Hill C."/>
        </authorList>
    </citation>
    <scope>NUCLEOTIDE SEQUENCE [LARGE SCALE GENOMIC DNA]</scope>
    <source>
        <strain evidence="2 3">APC942/18-1</strain>
    </source>
</reference>
<sequence>MASPKKRVNPLFVALAVVLVAVVVAVGVVFFQLHSKISALQTGASFTFRYEITPNSPDKPPLLNILERVNASSGSISGQYAPGKLQLSFYQLNEDDSVKTSPFTRVYIDSEETLFDIGQLYTVLRQAVTDKLSIASVLLPEWSLGDYISQTQASAVLGVETNKVELQELSGFTLSLKGLKKVSPSAARDGYRYYQFPAAADGTTLVLGFSTDALFSKTTPIHVLLTIPDHNVYIQLTGTVTSAKTVLSPPASRMSDEDIATLAQIRQSIESVWKMIQSATQTTN</sequence>
<dbReference type="RefSeq" id="WP_158394871.1">
    <property type="nucleotide sequence ID" value="NZ_CP026548.1"/>
</dbReference>
<organism evidence="2 3">
    <name type="scientific">Faecalibacterium prausnitzii</name>
    <dbReference type="NCBI Taxonomy" id="853"/>
    <lineage>
        <taxon>Bacteria</taxon>
        <taxon>Bacillati</taxon>
        <taxon>Bacillota</taxon>
        <taxon>Clostridia</taxon>
        <taxon>Eubacteriales</taxon>
        <taxon>Oscillospiraceae</taxon>
        <taxon>Faecalibacterium</taxon>
    </lineage>
</organism>
<keyword evidence="1" id="KW-0472">Membrane</keyword>
<accession>A0AAX1QK39</accession>
<dbReference type="Proteomes" id="UP000250997">
    <property type="component" value="Unassembled WGS sequence"/>
</dbReference>
<keyword evidence="1" id="KW-0812">Transmembrane</keyword>
<feature type="transmembrane region" description="Helical" evidence="1">
    <location>
        <begin position="12"/>
        <end position="33"/>
    </location>
</feature>
<protein>
    <recommendedName>
        <fullName evidence="4">DUF4825 domain-containing protein</fullName>
    </recommendedName>
</protein>
<evidence type="ECO:0000256" key="1">
    <source>
        <dbReference type="SAM" id="Phobius"/>
    </source>
</evidence>
<evidence type="ECO:0008006" key="4">
    <source>
        <dbReference type="Google" id="ProtNLM"/>
    </source>
</evidence>
<dbReference type="AlphaFoldDB" id="A0AAX1QK39"/>
<comment type="caution">
    <text evidence="2">The sequence shown here is derived from an EMBL/GenBank/DDBJ whole genome shotgun (WGS) entry which is preliminary data.</text>
</comment>
<evidence type="ECO:0000313" key="3">
    <source>
        <dbReference type="Proteomes" id="UP000250997"/>
    </source>
</evidence>
<keyword evidence="1" id="KW-1133">Transmembrane helix</keyword>
<evidence type="ECO:0000313" key="2">
    <source>
        <dbReference type="EMBL" id="RAW50776.1"/>
    </source>
</evidence>
<proteinExistence type="predicted"/>